<accession>A0A1N7L7N1</accession>
<dbReference type="EMBL" id="FTOI01000004">
    <property type="protein sequence ID" value="SIS69690.1"/>
    <property type="molecule type" value="Genomic_DNA"/>
</dbReference>
<dbReference type="RefSeq" id="WP_076386516.1">
    <property type="nucleotide sequence ID" value="NZ_FTOI01000004.1"/>
</dbReference>
<reference evidence="2" key="1">
    <citation type="submission" date="2017-01" db="EMBL/GenBank/DDBJ databases">
        <authorList>
            <person name="Varghese N."/>
            <person name="Submissions S."/>
        </authorList>
    </citation>
    <scope>NUCLEOTIDE SEQUENCE [LARGE SCALE GENOMIC DNA]</scope>
    <source>
        <strain evidence="2">DSM 23145</strain>
    </source>
</reference>
<proteinExistence type="predicted"/>
<sequence>MNYDDKFTREFEEKFQETLKKIRNFKPEDRQKLETNFIQICNFVEELSHKPIKSPEEIELFQNLKLKIPKILQSLEDMKLVLNESLYRQSRAYFENVKKLAKEGNKEAEKIYLDLKSHFEDFDVN</sequence>
<name>A0A1N7L7N1_9FLAO</name>
<gene>
    <name evidence="1" type="ORF">SAMN05421789_104276</name>
</gene>
<dbReference type="Proteomes" id="UP000185839">
    <property type="component" value="Unassembled WGS sequence"/>
</dbReference>
<protein>
    <submittedName>
        <fullName evidence="1">Uncharacterized protein</fullName>
    </submittedName>
</protein>
<dbReference type="AlphaFoldDB" id="A0A1N7L7N1"/>
<dbReference type="STRING" id="713588.SAMN05421789_104276"/>
<evidence type="ECO:0000313" key="1">
    <source>
        <dbReference type="EMBL" id="SIS69690.1"/>
    </source>
</evidence>
<evidence type="ECO:0000313" key="2">
    <source>
        <dbReference type="Proteomes" id="UP000185839"/>
    </source>
</evidence>
<organism evidence="1 2">
    <name type="scientific">Kaistella chaponensis</name>
    <dbReference type="NCBI Taxonomy" id="713588"/>
    <lineage>
        <taxon>Bacteria</taxon>
        <taxon>Pseudomonadati</taxon>
        <taxon>Bacteroidota</taxon>
        <taxon>Flavobacteriia</taxon>
        <taxon>Flavobacteriales</taxon>
        <taxon>Weeksellaceae</taxon>
        <taxon>Chryseobacterium group</taxon>
        <taxon>Kaistella</taxon>
    </lineage>
</organism>
<dbReference type="OrthoDB" id="1259280at2"/>
<keyword evidence="2" id="KW-1185">Reference proteome</keyword>